<dbReference type="EMBL" id="FOZC01000010">
    <property type="protein sequence ID" value="SFR81292.1"/>
    <property type="molecule type" value="Genomic_DNA"/>
</dbReference>
<evidence type="ECO:0000259" key="1">
    <source>
        <dbReference type="PROSITE" id="PS51729"/>
    </source>
</evidence>
<dbReference type="CDD" id="cd04301">
    <property type="entry name" value="NAT_SF"/>
    <property type="match status" value="1"/>
</dbReference>
<feature type="domain" description="N-acetyltransferase" evidence="1">
    <location>
        <begin position="3"/>
        <end position="90"/>
    </location>
</feature>
<dbReference type="AlphaFoldDB" id="A0A1I6JQN5"/>
<protein>
    <recommendedName>
        <fullName evidence="1">N-acetyltransferase domain-containing protein</fullName>
    </recommendedName>
</protein>
<dbReference type="PROSITE" id="PS51729">
    <property type="entry name" value="GNAT_YJDJ"/>
    <property type="match status" value="1"/>
</dbReference>
<dbReference type="Pfam" id="PF14542">
    <property type="entry name" value="Acetyltransf_CG"/>
    <property type="match status" value="1"/>
</dbReference>
<organism evidence="2 3">
    <name type="scientific">[Clostridium] aminophilum</name>
    <dbReference type="NCBI Taxonomy" id="1526"/>
    <lineage>
        <taxon>Bacteria</taxon>
        <taxon>Bacillati</taxon>
        <taxon>Bacillota</taxon>
        <taxon>Clostridia</taxon>
        <taxon>Lachnospirales</taxon>
        <taxon>Lachnospiraceae</taxon>
    </lineage>
</organism>
<dbReference type="InterPro" id="IPR016181">
    <property type="entry name" value="Acyl_CoA_acyltransferase"/>
</dbReference>
<accession>A0A1I6JQN5</accession>
<dbReference type="PANTHER" id="PTHR31435">
    <property type="entry name" value="PROTEIN NATD1"/>
    <property type="match status" value="1"/>
</dbReference>
<sequence length="114" mass="12422">MEFKSNGSSTWLADESGKKIAVLDYPEIRPGVVNLVHTEVDPSLGGQGIAGRITEHVANLLREDGRKAELSCSYSIKWFQKHPEYSDLLVNPEQEAEKASALAGPACGIGQKRQ</sequence>
<name>A0A1I6JQN5_9FIRM</name>
<dbReference type="Gene3D" id="3.40.630.30">
    <property type="match status" value="1"/>
</dbReference>
<dbReference type="Proteomes" id="UP000214760">
    <property type="component" value="Unassembled WGS sequence"/>
</dbReference>
<dbReference type="InterPro" id="IPR045057">
    <property type="entry name" value="Gcn5-rel_NAT"/>
</dbReference>
<dbReference type="SUPFAM" id="SSF55729">
    <property type="entry name" value="Acyl-CoA N-acyltransferases (Nat)"/>
    <property type="match status" value="1"/>
</dbReference>
<evidence type="ECO:0000313" key="3">
    <source>
        <dbReference type="Proteomes" id="UP000214760"/>
    </source>
</evidence>
<dbReference type="PANTHER" id="PTHR31435:SF10">
    <property type="entry name" value="BSR4717 PROTEIN"/>
    <property type="match status" value="1"/>
</dbReference>
<dbReference type="RefSeq" id="WP_075034470.1">
    <property type="nucleotide sequence ID" value="NZ_FOZC01000010.1"/>
</dbReference>
<dbReference type="InterPro" id="IPR031165">
    <property type="entry name" value="GNAT_YJDJ"/>
</dbReference>
<proteinExistence type="predicted"/>
<reference evidence="2 3" key="1">
    <citation type="submission" date="2016-10" db="EMBL/GenBank/DDBJ databases">
        <authorList>
            <person name="de Groot N.N."/>
        </authorList>
    </citation>
    <scope>NUCLEOTIDE SEQUENCE [LARGE SCALE GENOMIC DNA]</scope>
    <source>
        <strain evidence="2 3">F</strain>
    </source>
</reference>
<gene>
    <name evidence="2" type="ORF">SAMN02910262_01802</name>
</gene>
<evidence type="ECO:0000313" key="2">
    <source>
        <dbReference type="EMBL" id="SFR81292.1"/>
    </source>
</evidence>